<dbReference type="Proteomes" id="UP001445076">
    <property type="component" value="Unassembled WGS sequence"/>
</dbReference>
<feature type="compositionally biased region" description="Basic and acidic residues" evidence="1">
    <location>
        <begin position="90"/>
        <end position="100"/>
    </location>
</feature>
<reference evidence="2 3" key="1">
    <citation type="journal article" date="2024" name="BMC Genomics">
        <title>Genome assembly of redclaw crayfish (Cherax quadricarinatus) provides insights into its immune adaptation and hypoxia tolerance.</title>
        <authorList>
            <person name="Liu Z."/>
            <person name="Zheng J."/>
            <person name="Li H."/>
            <person name="Fang K."/>
            <person name="Wang S."/>
            <person name="He J."/>
            <person name="Zhou D."/>
            <person name="Weng S."/>
            <person name="Chi M."/>
            <person name="Gu Z."/>
            <person name="He J."/>
            <person name="Li F."/>
            <person name="Wang M."/>
        </authorList>
    </citation>
    <scope>NUCLEOTIDE SEQUENCE [LARGE SCALE GENOMIC DNA]</scope>
    <source>
        <strain evidence="2">ZL_2023a</strain>
    </source>
</reference>
<gene>
    <name evidence="2" type="ORF">OTU49_013753</name>
</gene>
<name>A0AAW0VU62_CHEQU</name>
<feature type="compositionally biased region" description="Polar residues" evidence="1">
    <location>
        <begin position="40"/>
        <end position="50"/>
    </location>
</feature>
<organism evidence="2 3">
    <name type="scientific">Cherax quadricarinatus</name>
    <name type="common">Australian red claw crayfish</name>
    <dbReference type="NCBI Taxonomy" id="27406"/>
    <lineage>
        <taxon>Eukaryota</taxon>
        <taxon>Metazoa</taxon>
        <taxon>Ecdysozoa</taxon>
        <taxon>Arthropoda</taxon>
        <taxon>Crustacea</taxon>
        <taxon>Multicrustacea</taxon>
        <taxon>Malacostraca</taxon>
        <taxon>Eumalacostraca</taxon>
        <taxon>Eucarida</taxon>
        <taxon>Decapoda</taxon>
        <taxon>Pleocyemata</taxon>
        <taxon>Astacidea</taxon>
        <taxon>Parastacoidea</taxon>
        <taxon>Parastacidae</taxon>
        <taxon>Cherax</taxon>
    </lineage>
</organism>
<evidence type="ECO:0000313" key="2">
    <source>
        <dbReference type="EMBL" id="KAK8719819.1"/>
    </source>
</evidence>
<evidence type="ECO:0000256" key="1">
    <source>
        <dbReference type="SAM" id="MobiDB-lite"/>
    </source>
</evidence>
<feature type="region of interest" description="Disordered" evidence="1">
    <location>
        <begin position="69"/>
        <end position="129"/>
    </location>
</feature>
<feature type="compositionally biased region" description="Basic and acidic residues" evidence="1">
    <location>
        <begin position="28"/>
        <end position="39"/>
    </location>
</feature>
<feature type="region of interest" description="Disordered" evidence="1">
    <location>
        <begin position="1"/>
        <end position="50"/>
    </location>
</feature>
<proteinExistence type="predicted"/>
<feature type="non-terminal residue" evidence="2">
    <location>
        <position position="136"/>
    </location>
</feature>
<protein>
    <submittedName>
        <fullName evidence="2">Uncharacterized protein</fullName>
    </submittedName>
</protein>
<dbReference type="EMBL" id="JARKIK010001273">
    <property type="protein sequence ID" value="KAK8719819.1"/>
    <property type="molecule type" value="Genomic_DNA"/>
</dbReference>
<sequence>MKTLTDLRGLLSPGATNEERQPIMTPVEHLDRQSERAARDNQSPSVNGIELSTNYNAIQVPPLATAAVQDPHGGFLGPETFFHDLSGPRTDPRRTTEDPGRPIADSIGRRPDPGGLRRPPHSWTRSGKWSYWQRWC</sequence>
<comment type="caution">
    <text evidence="2">The sequence shown here is derived from an EMBL/GenBank/DDBJ whole genome shotgun (WGS) entry which is preliminary data.</text>
</comment>
<evidence type="ECO:0000313" key="3">
    <source>
        <dbReference type="Proteomes" id="UP001445076"/>
    </source>
</evidence>
<dbReference type="AlphaFoldDB" id="A0AAW0VU62"/>
<keyword evidence="3" id="KW-1185">Reference proteome</keyword>
<accession>A0AAW0VU62</accession>